<dbReference type="PROSITE" id="PS51194">
    <property type="entry name" value="HELICASE_CTER"/>
    <property type="match status" value="1"/>
</dbReference>
<dbReference type="PANTHER" id="PTHR47959:SF13">
    <property type="entry name" value="ATP-DEPENDENT RNA HELICASE RHLE"/>
    <property type="match status" value="1"/>
</dbReference>
<dbReference type="GO" id="GO:0016787">
    <property type="term" value="F:hydrolase activity"/>
    <property type="evidence" value="ECO:0007669"/>
    <property type="project" value="UniProtKB-KW"/>
</dbReference>
<dbReference type="Pfam" id="PF00271">
    <property type="entry name" value="Helicase_C"/>
    <property type="match status" value="1"/>
</dbReference>
<keyword evidence="13" id="KW-1185">Reference proteome</keyword>
<evidence type="ECO:0000256" key="6">
    <source>
        <dbReference type="PROSITE-ProRule" id="PRU00552"/>
    </source>
</evidence>
<evidence type="ECO:0000259" key="11">
    <source>
        <dbReference type="PROSITE" id="PS51195"/>
    </source>
</evidence>
<keyword evidence="3 7" id="KW-0347">Helicase</keyword>
<dbReference type="InterPro" id="IPR050079">
    <property type="entry name" value="DEAD_box_RNA_helicase"/>
</dbReference>
<dbReference type="SUPFAM" id="SSF52540">
    <property type="entry name" value="P-loop containing nucleoside triphosphate hydrolases"/>
    <property type="match status" value="1"/>
</dbReference>
<dbReference type="InterPro" id="IPR011545">
    <property type="entry name" value="DEAD/DEAH_box_helicase_dom"/>
</dbReference>
<dbReference type="PANTHER" id="PTHR47959">
    <property type="entry name" value="ATP-DEPENDENT RNA HELICASE RHLE-RELATED"/>
    <property type="match status" value="1"/>
</dbReference>
<comment type="caution">
    <text evidence="12">The sequence shown here is derived from an EMBL/GenBank/DDBJ whole genome shotgun (WGS) entry which is preliminary data.</text>
</comment>
<evidence type="ECO:0000313" key="12">
    <source>
        <dbReference type="EMBL" id="VVM05564.1"/>
    </source>
</evidence>
<keyword evidence="2 7" id="KW-0378">Hydrolase</keyword>
<dbReference type="Proteomes" id="UP000381693">
    <property type="component" value="Unassembled WGS sequence"/>
</dbReference>
<feature type="compositionally biased region" description="Basic and acidic residues" evidence="8">
    <location>
        <begin position="419"/>
        <end position="437"/>
    </location>
</feature>
<evidence type="ECO:0000256" key="1">
    <source>
        <dbReference type="ARBA" id="ARBA00022741"/>
    </source>
</evidence>
<gene>
    <name evidence="12" type="primary">rhlE</name>
    <name evidence="12" type="ORF">MAMC_00675</name>
</gene>
<dbReference type="InterPro" id="IPR027417">
    <property type="entry name" value="P-loop_NTPase"/>
</dbReference>
<name>A0A5E6MB86_9BACT</name>
<evidence type="ECO:0000256" key="3">
    <source>
        <dbReference type="ARBA" id="ARBA00022806"/>
    </source>
</evidence>
<dbReference type="GO" id="GO:0003676">
    <property type="term" value="F:nucleic acid binding"/>
    <property type="evidence" value="ECO:0007669"/>
    <property type="project" value="InterPro"/>
</dbReference>
<evidence type="ECO:0000256" key="7">
    <source>
        <dbReference type="RuleBase" id="RU000492"/>
    </source>
</evidence>
<feature type="short sequence motif" description="Q motif" evidence="6">
    <location>
        <begin position="5"/>
        <end position="33"/>
    </location>
</feature>
<dbReference type="PROSITE" id="PS51195">
    <property type="entry name" value="Q_MOTIF"/>
    <property type="match status" value="1"/>
</dbReference>
<dbReference type="GO" id="GO:0005829">
    <property type="term" value="C:cytosol"/>
    <property type="evidence" value="ECO:0007669"/>
    <property type="project" value="TreeGrafter"/>
</dbReference>
<dbReference type="EMBL" id="CABFUZ020000093">
    <property type="protein sequence ID" value="VVM05564.1"/>
    <property type="molecule type" value="Genomic_DNA"/>
</dbReference>
<dbReference type="InterPro" id="IPR014014">
    <property type="entry name" value="RNA_helicase_DEAD_Q_motif"/>
</dbReference>
<dbReference type="OrthoDB" id="9805696at2"/>
<accession>A0A5E6MB86</accession>
<dbReference type="Gene3D" id="3.40.50.300">
    <property type="entry name" value="P-loop containing nucleotide triphosphate hydrolases"/>
    <property type="match status" value="2"/>
</dbReference>
<dbReference type="InterPro" id="IPR014001">
    <property type="entry name" value="Helicase_ATP-bd"/>
</dbReference>
<dbReference type="GO" id="GO:0005524">
    <property type="term" value="F:ATP binding"/>
    <property type="evidence" value="ECO:0007669"/>
    <property type="project" value="UniProtKB-KW"/>
</dbReference>
<evidence type="ECO:0000256" key="2">
    <source>
        <dbReference type="ARBA" id="ARBA00022801"/>
    </source>
</evidence>
<dbReference type="PROSITE" id="PS00039">
    <property type="entry name" value="DEAD_ATP_HELICASE"/>
    <property type="match status" value="1"/>
</dbReference>
<feature type="domain" description="Helicase ATP-binding" evidence="9">
    <location>
        <begin position="36"/>
        <end position="211"/>
    </location>
</feature>
<feature type="region of interest" description="Disordered" evidence="8">
    <location>
        <begin position="382"/>
        <end position="437"/>
    </location>
</feature>
<organism evidence="12 13">
    <name type="scientific">Methylacidimicrobium cyclopophantes</name>
    <dbReference type="NCBI Taxonomy" id="1041766"/>
    <lineage>
        <taxon>Bacteria</taxon>
        <taxon>Pseudomonadati</taxon>
        <taxon>Verrucomicrobiota</taxon>
        <taxon>Methylacidimicrobium</taxon>
    </lineage>
</organism>
<evidence type="ECO:0000313" key="13">
    <source>
        <dbReference type="Proteomes" id="UP000381693"/>
    </source>
</evidence>
<comment type="similarity">
    <text evidence="5 7">Belongs to the DEAD box helicase family.</text>
</comment>
<dbReference type="InterPro" id="IPR044742">
    <property type="entry name" value="DEAD/DEAH_RhlB"/>
</dbReference>
<dbReference type="Pfam" id="PF00270">
    <property type="entry name" value="DEAD"/>
    <property type="match status" value="1"/>
</dbReference>
<evidence type="ECO:0000256" key="8">
    <source>
        <dbReference type="SAM" id="MobiDB-lite"/>
    </source>
</evidence>
<evidence type="ECO:0000256" key="5">
    <source>
        <dbReference type="ARBA" id="ARBA00038437"/>
    </source>
</evidence>
<feature type="domain" description="DEAD-box RNA helicase Q" evidence="11">
    <location>
        <begin position="5"/>
        <end position="33"/>
    </location>
</feature>
<dbReference type="PROSITE" id="PS51192">
    <property type="entry name" value="HELICASE_ATP_BIND_1"/>
    <property type="match status" value="1"/>
</dbReference>
<dbReference type="AlphaFoldDB" id="A0A5E6MB86"/>
<keyword evidence="4 7" id="KW-0067">ATP-binding</keyword>
<dbReference type="EC" id="3.6.4.13" evidence="12"/>
<dbReference type="InterPro" id="IPR001650">
    <property type="entry name" value="Helicase_C-like"/>
</dbReference>
<evidence type="ECO:0000256" key="4">
    <source>
        <dbReference type="ARBA" id="ARBA00022840"/>
    </source>
</evidence>
<dbReference type="CDD" id="cd18787">
    <property type="entry name" value="SF2_C_DEAD"/>
    <property type="match status" value="1"/>
</dbReference>
<sequence>MSSSLSFRSFPLGTKIWQAVEEAGYTQPTPIQAAAIPLILEGRDLIGIAQTGTGKTAAFTLPILAKLCPEGNIPARSGTRALILAPTRELAAQIEENVRTYGKHLPVRMATVYGGVRERPQVAALRSGVDLVVACPGRLLDLLEQQHGNLARLEFLVFDEADRMLDMGFMPSIQKIMKWVARKRQTLLFSATCSREIETLAQEFLCAPELVQIGRRANPAEAVTQSVYEVARERKAELLCHLLQGAALQSVLVFSRTKHGADRIGRTLERAGIRTATMHADRSQGQRTRALEDFKAGAVRVLVATDIAARGIDVDGISHVINFDFPATSDDYVHRIGRTGRAQATGDAISFVTREEFGALRALERFLGRTIERKQIEGFELGEASRGASSEERVKRPAFSPGHPTGRSRPAGGSRWGRQRNEGRGSGRREPRSFRSA</sequence>
<dbReference type="SMART" id="SM00487">
    <property type="entry name" value="DEXDc"/>
    <property type="match status" value="1"/>
</dbReference>
<protein>
    <submittedName>
        <fullName evidence="12">ATP-dependent RNA helicase RhlE</fullName>
        <ecNumber evidence="12">3.6.4.13</ecNumber>
    </submittedName>
</protein>
<keyword evidence="1 7" id="KW-0547">Nucleotide-binding</keyword>
<evidence type="ECO:0000259" key="9">
    <source>
        <dbReference type="PROSITE" id="PS51192"/>
    </source>
</evidence>
<dbReference type="InterPro" id="IPR000629">
    <property type="entry name" value="RNA-helicase_DEAD-box_CS"/>
</dbReference>
<feature type="domain" description="Helicase C-terminal" evidence="10">
    <location>
        <begin position="222"/>
        <end position="382"/>
    </location>
</feature>
<evidence type="ECO:0000259" key="10">
    <source>
        <dbReference type="PROSITE" id="PS51194"/>
    </source>
</evidence>
<dbReference type="SMART" id="SM00490">
    <property type="entry name" value="HELICc"/>
    <property type="match status" value="1"/>
</dbReference>
<dbReference type="GO" id="GO:0003724">
    <property type="term" value="F:RNA helicase activity"/>
    <property type="evidence" value="ECO:0007669"/>
    <property type="project" value="UniProtKB-EC"/>
</dbReference>
<dbReference type="CDD" id="cd00268">
    <property type="entry name" value="DEADc"/>
    <property type="match status" value="1"/>
</dbReference>
<proteinExistence type="inferred from homology"/>
<reference evidence="12" key="1">
    <citation type="submission" date="2019-09" db="EMBL/GenBank/DDBJ databases">
        <authorList>
            <person name="Cremers G."/>
        </authorList>
    </citation>
    <scope>NUCLEOTIDE SEQUENCE [LARGE SCALE GENOMIC DNA]</scope>
    <source>
        <strain evidence="12">3B</strain>
    </source>
</reference>